<keyword evidence="2" id="KW-0732">Signal</keyword>
<evidence type="ECO:0008006" key="5">
    <source>
        <dbReference type="Google" id="ProtNLM"/>
    </source>
</evidence>
<evidence type="ECO:0000313" key="3">
    <source>
        <dbReference type="EMBL" id="ATX79254.1"/>
    </source>
</evidence>
<evidence type="ECO:0000256" key="2">
    <source>
        <dbReference type="SAM" id="SignalP"/>
    </source>
</evidence>
<gene>
    <name evidence="3" type="ORF">Ga0123461_0834</name>
</gene>
<evidence type="ECO:0000256" key="1">
    <source>
        <dbReference type="SAM" id="Phobius"/>
    </source>
</evidence>
<reference evidence="3 4" key="1">
    <citation type="submission" date="2016-12" db="EMBL/GenBank/DDBJ databases">
        <title>Isolation and genomic insights into novel planktonic Zetaproteobacteria from stratified waters of the Chesapeake Bay.</title>
        <authorList>
            <person name="McAllister S.M."/>
            <person name="Kato S."/>
            <person name="Chan C.S."/>
            <person name="Chiu B.K."/>
            <person name="Field E.K."/>
        </authorList>
    </citation>
    <scope>NUCLEOTIDE SEQUENCE [LARGE SCALE GENOMIC DNA]</scope>
    <source>
        <strain evidence="3 4">CP-5</strain>
    </source>
</reference>
<feature type="transmembrane region" description="Helical" evidence="1">
    <location>
        <begin position="239"/>
        <end position="256"/>
    </location>
</feature>
<keyword evidence="1" id="KW-1133">Transmembrane helix</keyword>
<dbReference type="RefSeq" id="WP_100277167.1">
    <property type="nucleotide sequence ID" value="NZ_CP018799.1"/>
</dbReference>
<dbReference type="OrthoDB" id="8557099at2"/>
<keyword evidence="1" id="KW-0812">Transmembrane</keyword>
<keyword evidence="4" id="KW-1185">Reference proteome</keyword>
<keyword evidence="1" id="KW-0472">Membrane</keyword>
<dbReference type="AlphaFoldDB" id="A0A2K8L2S2"/>
<dbReference type="Proteomes" id="UP000231701">
    <property type="component" value="Chromosome"/>
</dbReference>
<protein>
    <recommendedName>
        <fullName evidence="5">DUF4198 domain-containing protein</fullName>
    </recommendedName>
</protein>
<dbReference type="KEGG" id="maes:Ga0123461_0834"/>
<dbReference type="EMBL" id="CP018799">
    <property type="protein sequence ID" value="ATX79254.1"/>
    <property type="molecule type" value="Genomic_DNA"/>
</dbReference>
<proteinExistence type="predicted"/>
<feature type="signal peptide" evidence="2">
    <location>
        <begin position="1"/>
        <end position="22"/>
    </location>
</feature>
<accession>A0A2K8L2S2</accession>
<feature type="chain" id="PRO_5014771922" description="DUF4198 domain-containing protein" evidence="2">
    <location>
        <begin position="23"/>
        <end position="265"/>
    </location>
</feature>
<organism evidence="3 4">
    <name type="scientific">Mariprofundus aestuarium</name>
    <dbReference type="NCBI Taxonomy" id="1921086"/>
    <lineage>
        <taxon>Bacteria</taxon>
        <taxon>Pseudomonadati</taxon>
        <taxon>Pseudomonadota</taxon>
        <taxon>Candidatius Mariprofundia</taxon>
        <taxon>Mariprofundales</taxon>
        <taxon>Mariprofundaceae</taxon>
        <taxon>Mariprofundus</taxon>
    </lineage>
</organism>
<sequence length="265" mass="29048">MKIKALMGATLVVVLFSFNAQAAMYWSPAPMKHGHSGHDRHAGKPFLLHAGEGAEAQLMSPSKAVKPLTLEYGRVSVKAMGTGNYHALVAKRSVDDLHESAVRYIYMHGKPSGVSPSLLIGHEKSALEIEPAPLAREHWRYYSNTNAQFIVRFQGQPLAGAKLSMLTGNGSSAEFTTDAEGLVVIPLPEDFVYEKPGRMANPASEFVLTAEHSVGSQKYITTFSYSYHINPEHWQSTELGLAVIGGGMLIGGFVTLRKRRRREKK</sequence>
<name>A0A2K8L2S2_MARES</name>
<evidence type="ECO:0000313" key="4">
    <source>
        <dbReference type="Proteomes" id="UP000231701"/>
    </source>
</evidence>